<dbReference type="SUPFAM" id="SSF55785">
    <property type="entry name" value="PYP-like sensor domain (PAS domain)"/>
    <property type="match status" value="2"/>
</dbReference>
<dbReference type="Pfam" id="PF02518">
    <property type="entry name" value="HATPase_c"/>
    <property type="match status" value="1"/>
</dbReference>
<comment type="caution">
    <text evidence="7">The sequence shown here is derived from an EMBL/GenBank/DDBJ whole genome shotgun (WGS) entry which is preliminary data.</text>
</comment>
<dbReference type="InterPro" id="IPR004358">
    <property type="entry name" value="Sig_transdc_His_kin-like_C"/>
</dbReference>
<sequence>MTSVERLAAEGLAAERLAAERLAKERRARMAAERHLEWKSRELAAANEKLALQARALSEQVVEERQSARAARSEADRLKGQNQRYLGDLDRAHTAAVMAERRLRTSIDIIRDGFAVFDADNRLLLANPAWLHPFPEGAILPGMAYRDLLAAVAPLLCLSQDVDSWIAAMCDRITADDIPPVELALRSGRWIRLEDRRARDGDRVSLAIDITSEMRLRAAVEAIPDGFVLYDSQDRLILCNRRYQEIYALPEDAVRPGTRFEDVLRAALAQGLHADAAGREEAWFEERLSDYRAAAGAVEQRLTDGRWIRAQDHVTPDGGRVGLRSDITLARAAQETLLAARAAAEAASRAKSAFLANMSHEIRTPMNGVVGMAELLCGTDLTEEQRLFAETIRSSGEALLIIINDVLDYSKIEAGHLALNPEPFDLERLIHETAILLQPQARAKGIELLTDYDIFFPTRLVGDPGRLRQVLTNLMGNAVKFTERGHVLVRVVGTQATDGMARLHVTVEDTGIGIAPDQQARIFDEFTQVEDAANRRYEGTGLGLAITRRLIARMEGEMWLDSAPGSGSCFGFALTLPIAEEVLPARIPTSLRNLLFCAGNPTNRTIVERQLAPFGVNLTICRNADEVLDHVQIGTDAAILVDHGPDGVDGLALCRQLARRGFSQSRLVMVTPDHLPEAEAARHDGLVDDVLVKPVLRADLCRALTRLTGDPLPLAVPPSPERQTRRMRVLAAEDNKTNQLVLTKMLRDLDLDLRFADNGRQAIEKWHEMRPDLIFMDISMPELDGCTATSEIRRIEAGRAHVPIIALTAHALEQDAIRFLAAGIDRHLTKPLRKSALIEVLLHYCPPEADLGSAAAQSTAA</sequence>
<dbReference type="InterPro" id="IPR001789">
    <property type="entry name" value="Sig_transdc_resp-reg_receiver"/>
</dbReference>
<feature type="modified residue" description="4-aspartylphosphate" evidence="4">
    <location>
        <position position="642"/>
    </location>
</feature>
<dbReference type="Pfam" id="PF00072">
    <property type="entry name" value="Response_reg"/>
    <property type="match status" value="1"/>
</dbReference>
<dbReference type="InterPro" id="IPR000014">
    <property type="entry name" value="PAS"/>
</dbReference>
<name>A0ABW9Y9A7_9RHOB</name>
<dbReference type="InterPro" id="IPR036097">
    <property type="entry name" value="HisK_dim/P_sf"/>
</dbReference>
<dbReference type="Gene3D" id="3.30.450.20">
    <property type="entry name" value="PAS domain"/>
    <property type="match status" value="1"/>
</dbReference>
<dbReference type="PRINTS" id="PR00344">
    <property type="entry name" value="BCTRLSENSOR"/>
</dbReference>
<dbReference type="InterPro" id="IPR005467">
    <property type="entry name" value="His_kinase_dom"/>
</dbReference>
<evidence type="ECO:0000313" key="8">
    <source>
        <dbReference type="Proteomes" id="UP001517376"/>
    </source>
</evidence>
<dbReference type="PANTHER" id="PTHR45339">
    <property type="entry name" value="HYBRID SIGNAL TRANSDUCTION HISTIDINE KINASE J"/>
    <property type="match status" value="1"/>
</dbReference>
<proteinExistence type="predicted"/>
<dbReference type="InterPro" id="IPR011006">
    <property type="entry name" value="CheY-like_superfamily"/>
</dbReference>
<dbReference type="InterPro" id="IPR035965">
    <property type="entry name" value="PAS-like_dom_sf"/>
</dbReference>
<evidence type="ECO:0000256" key="1">
    <source>
        <dbReference type="ARBA" id="ARBA00000085"/>
    </source>
</evidence>
<evidence type="ECO:0000313" key="7">
    <source>
        <dbReference type="EMBL" id="NBE09186.1"/>
    </source>
</evidence>
<evidence type="ECO:0000256" key="3">
    <source>
        <dbReference type="ARBA" id="ARBA00022553"/>
    </source>
</evidence>
<feature type="domain" description="Response regulatory" evidence="6">
    <location>
        <begin position="593"/>
        <end position="708"/>
    </location>
</feature>
<reference evidence="8" key="1">
    <citation type="submission" date="2020-01" db="EMBL/GenBank/DDBJ databases">
        <title>Sphingomonas sp. strain CSW-10.</title>
        <authorList>
            <person name="Chen W.-M."/>
        </authorList>
    </citation>
    <scope>NUCLEOTIDE SEQUENCE [LARGE SCALE GENOMIC DNA]</scope>
    <source>
        <strain evidence="8">CCP-1</strain>
    </source>
</reference>
<protein>
    <recommendedName>
        <fullName evidence="2">histidine kinase</fullName>
        <ecNumber evidence="2">2.7.13.3</ecNumber>
    </recommendedName>
</protein>
<evidence type="ECO:0000259" key="6">
    <source>
        <dbReference type="PROSITE" id="PS50110"/>
    </source>
</evidence>
<keyword evidence="8" id="KW-1185">Reference proteome</keyword>
<accession>A0ABW9Y9A7</accession>
<dbReference type="Gene3D" id="1.10.287.130">
    <property type="match status" value="1"/>
</dbReference>
<dbReference type="PROSITE" id="PS50110">
    <property type="entry name" value="RESPONSE_REGULATORY"/>
    <property type="match status" value="2"/>
</dbReference>
<dbReference type="EC" id="2.7.13.3" evidence="2"/>
<dbReference type="SUPFAM" id="SSF47384">
    <property type="entry name" value="Homodimeric domain of signal transducing histidine kinase"/>
    <property type="match status" value="1"/>
</dbReference>
<dbReference type="RefSeq" id="WP_161768257.1">
    <property type="nucleotide sequence ID" value="NZ_JAAATW010000004.1"/>
</dbReference>
<dbReference type="PROSITE" id="PS50109">
    <property type="entry name" value="HIS_KIN"/>
    <property type="match status" value="1"/>
</dbReference>
<dbReference type="SMART" id="SM00091">
    <property type="entry name" value="PAS"/>
    <property type="match status" value="2"/>
</dbReference>
<dbReference type="InterPro" id="IPR003594">
    <property type="entry name" value="HATPase_dom"/>
</dbReference>
<dbReference type="Gene3D" id="3.30.565.10">
    <property type="entry name" value="Histidine kinase-like ATPase, C-terminal domain"/>
    <property type="match status" value="1"/>
</dbReference>
<feature type="domain" description="Histidine kinase" evidence="5">
    <location>
        <begin position="357"/>
        <end position="578"/>
    </location>
</feature>
<dbReference type="Proteomes" id="UP001517376">
    <property type="component" value="Unassembled WGS sequence"/>
</dbReference>
<dbReference type="EMBL" id="JAAATW010000004">
    <property type="protein sequence ID" value="NBE09186.1"/>
    <property type="molecule type" value="Genomic_DNA"/>
</dbReference>
<dbReference type="SMART" id="SM00388">
    <property type="entry name" value="HisKA"/>
    <property type="match status" value="1"/>
</dbReference>
<comment type="catalytic activity">
    <reaction evidence="1">
        <text>ATP + protein L-histidine = ADP + protein N-phospho-L-histidine.</text>
        <dbReference type="EC" id="2.7.13.3"/>
    </reaction>
</comment>
<gene>
    <name evidence="7" type="ORF">GU920_16700</name>
</gene>
<dbReference type="SUPFAM" id="SSF52172">
    <property type="entry name" value="CheY-like"/>
    <property type="match status" value="2"/>
</dbReference>
<dbReference type="PANTHER" id="PTHR45339:SF5">
    <property type="entry name" value="HISTIDINE KINASE"/>
    <property type="match status" value="1"/>
</dbReference>
<evidence type="ECO:0000259" key="5">
    <source>
        <dbReference type="PROSITE" id="PS50109"/>
    </source>
</evidence>
<dbReference type="CDD" id="cd16922">
    <property type="entry name" value="HATPase_EvgS-ArcB-TorS-like"/>
    <property type="match status" value="1"/>
</dbReference>
<keyword evidence="3 4" id="KW-0597">Phosphoprotein</keyword>
<dbReference type="SMART" id="SM00448">
    <property type="entry name" value="REC"/>
    <property type="match status" value="2"/>
</dbReference>
<dbReference type="Gene3D" id="3.40.50.2300">
    <property type="match status" value="2"/>
</dbReference>
<feature type="modified residue" description="4-aspartylphosphate" evidence="4">
    <location>
        <position position="777"/>
    </location>
</feature>
<evidence type="ECO:0000256" key="4">
    <source>
        <dbReference type="PROSITE-ProRule" id="PRU00169"/>
    </source>
</evidence>
<organism evidence="7 8">
    <name type="scientific">Paragemmobacter ruber</name>
    <dbReference type="NCBI Taxonomy" id="1985673"/>
    <lineage>
        <taxon>Bacteria</taxon>
        <taxon>Pseudomonadati</taxon>
        <taxon>Pseudomonadota</taxon>
        <taxon>Alphaproteobacteria</taxon>
        <taxon>Rhodobacterales</taxon>
        <taxon>Paracoccaceae</taxon>
        <taxon>Paragemmobacter</taxon>
    </lineage>
</organism>
<dbReference type="Pfam" id="PF00512">
    <property type="entry name" value="HisKA"/>
    <property type="match status" value="1"/>
</dbReference>
<dbReference type="CDD" id="cd17546">
    <property type="entry name" value="REC_hyHK_CKI1_RcsC-like"/>
    <property type="match status" value="1"/>
</dbReference>
<dbReference type="SUPFAM" id="SSF55874">
    <property type="entry name" value="ATPase domain of HSP90 chaperone/DNA topoisomerase II/histidine kinase"/>
    <property type="match status" value="1"/>
</dbReference>
<feature type="domain" description="Response regulatory" evidence="6">
    <location>
        <begin position="728"/>
        <end position="845"/>
    </location>
</feature>
<dbReference type="CDD" id="cd00082">
    <property type="entry name" value="HisKA"/>
    <property type="match status" value="1"/>
</dbReference>
<dbReference type="InterPro" id="IPR003661">
    <property type="entry name" value="HisK_dim/P_dom"/>
</dbReference>
<evidence type="ECO:0000256" key="2">
    <source>
        <dbReference type="ARBA" id="ARBA00012438"/>
    </source>
</evidence>
<dbReference type="InterPro" id="IPR036890">
    <property type="entry name" value="HATPase_C_sf"/>
</dbReference>
<dbReference type="SMART" id="SM00387">
    <property type="entry name" value="HATPase_c"/>
    <property type="match status" value="1"/>
</dbReference>
<dbReference type="Pfam" id="PF12860">
    <property type="entry name" value="PAS_7"/>
    <property type="match status" value="2"/>
</dbReference>